<dbReference type="RefSeq" id="WP_159439780.1">
    <property type="nucleotide sequence ID" value="NZ_FQZC01000001.1"/>
</dbReference>
<evidence type="ECO:0000256" key="3">
    <source>
        <dbReference type="SAM" id="MobiDB-lite"/>
    </source>
</evidence>
<evidence type="ECO:0000313" key="4">
    <source>
        <dbReference type="EMBL" id="SHI54772.1"/>
    </source>
</evidence>
<dbReference type="Proteomes" id="UP000184290">
    <property type="component" value="Unassembled WGS sequence"/>
</dbReference>
<dbReference type="PANTHER" id="PTHR34136">
    <property type="match status" value="1"/>
</dbReference>
<dbReference type="CDD" id="cd06533">
    <property type="entry name" value="Glyco_transf_WecG_TagA"/>
    <property type="match status" value="1"/>
</dbReference>
<keyword evidence="2" id="KW-0808">Transferase</keyword>
<accession>A0ABY1I3D6</accession>
<keyword evidence="5" id="KW-1185">Reference proteome</keyword>
<comment type="caution">
    <text evidence="4">The sequence shown here is derived from an EMBL/GenBank/DDBJ whole genome shotgun (WGS) entry which is preliminary data.</text>
</comment>
<name>A0ABY1I3D6_9HYPH</name>
<evidence type="ECO:0000256" key="1">
    <source>
        <dbReference type="ARBA" id="ARBA00022676"/>
    </source>
</evidence>
<proteinExistence type="predicted"/>
<dbReference type="EMBL" id="FQZC01000001">
    <property type="protein sequence ID" value="SHI54772.1"/>
    <property type="molecule type" value="Genomic_DNA"/>
</dbReference>
<keyword evidence="1" id="KW-0328">Glycosyltransferase</keyword>
<gene>
    <name evidence="4" type="ORF">SAMN02745911_0478</name>
</gene>
<dbReference type="NCBIfam" id="TIGR00696">
    <property type="entry name" value="wecG_tagA_cpsF"/>
    <property type="match status" value="1"/>
</dbReference>
<dbReference type="PANTHER" id="PTHR34136:SF1">
    <property type="entry name" value="UDP-N-ACETYL-D-MANNOSAMINURONIC ACID TRANSFERASE"/>
    <property type="match status" value="1"/>
</dbReference>
<organism evidence="4 5">
    <name type="scientific">Aureimonas altamirensis DSM 21988</name>
    <dbReference type="NCBI Taxonomy" id="1121026"/>
    <lineage>
        <taxon>Bacteria</taxon>
        <taxon>Pseudomonadati</taxon>
        <taxon>Pseudomonadota</taxon>
        <taxon>Alphaproteobacteria</taxon>
        <taxon>Hyphomicrobiales</taxon>
        <taxon>Aurantimonadaceae</taxon>
        <taxon>Aureimonas</taxon>
    </lineage>
</organism>
<reference evidence="4 5" key="1">
    <citation type="submission" date="2016-11" db="EMBL/GenBank/DDBJ databases">
        <authorList>
            <person name="Varghese N."/>
            <person name="Submissions S."/>
        </authorList>
    </citation>
    <scope>NUCLEOTIDE SEQUENCE [LARGE SCALE GENOMIC DNA]</scope>
    <source>
        <strain evidence="4 5">DSM 21988</strain>
    </source>
</reference>
<dbReference type="Pfam" id="PF03808">
    <property type="entry name" value="Glyco_tran_WecG"/>
    <property type="match status" value="1"/>
</dbReference>
<sequence length="293" mass="31671">MDRCQILGVTIANETIEAAFQRIAALIDGEGPRSLYFVNAHTLNNACEDSAYRAILNRADVVYGDGTGVRWAARGRGVTLLDNVNGTDLVPMLLSRGSGIRCYLVGSAPERIETIRANAQTMFPGVDFVGAHHGYIDAAASEAVLADIRRCGANLVLVGMGNPLQEKWIDRHRAALPSALTVAVGGLFEYWGGGLVRAPRWMRSSGIEWVHLMLRQPWKARRYLIGNPVFMYRMFRTAAAERRVGAVFERGASCQATALQPADGSPKRAPEASSVDLAASCLPGESPELKSAS</sequence>
<protein>
    <submittedName>
        <fullName evidence="4">N-acetylglucosaminyldiphosphoundecaprenol N-acetyl-beta-D-mannosaminyltransferase</fullName>
    </submittedName>
</protein>
<dbReference type="InterPro" id="IPR004629">
    <property type="entry name" value="WecG_TagA_CpsF"/>
</dbReference>
<evidence type="ECO:0000256" key="2">
    <source>
        <dbReference type="ARBA" id="ARBA00022679"/>
    </source>
</evidence>
<feature type="region of interest" description="Disordered" evidence="3">
    <location>
        <begin position="259"/>
        <end position="293"/>
    </location>
</feature>
<evidence type="ECO:0000313" key="5">
    <source>
        <dbReference type="Proteomes" id="UP000184290"/>
    </source>
</evidence>